<evidence type="ECO:0000313" key="2">
    <source>
        <dbReference type="Proteomes" id="UP000077071"/>
    </source>
</evidence>
<dbReference type="RefSeq" id="WP_068253713.1">
    <property type="nucleotide sequence ID" value="NZ_CP015515.1"/>
</dbReference>
<gene>
    <name evidence="1" type="ORF">A6122_1611</name>
</gene>
<dbReference type="KEGG" id="rtn:A6122_1611"/>
<dbReference type="OrthoDB" id="4981341at2"/>
<dbReference type="Gene3D" id="1.25.10.90">
    <property type="match status" value="1"/>
</dbReference>
<accession>A0A160KSP9</accession>
<dbReference type="PATRIC" id="fig|33888.3.peg.1769"/>
<sequence>MSAPGDFIRAALAYEGDIWRAQDVRERLGAGLDSTGASVGAVRGTVRDALNKFRGLEHDEITALSSELWDLPVFEPRLAAVVVLQSCAGWLHAGDLTRLEGFVRNARVDELSDPLARDVLAPLLAGLDSAARSRADAVLDRWEAEGGRLARTAALARPRHLQNEG</sequence>
<dbReference type="InterPro" id="IPR016024">
    <property type="entry name" value="ARM-type_fold"/>
</dbReference>
<organism evidence="1 2">
    <name type="scientific">Rathayibacter tritici</name>
    <dbReference type="NCBI Taxonomy" id="33888"/>
    <lineage>
        <taxon>Bacteria</taxon>
        <taxon>Bacillati</taxon>
        <taxon>Actinomycetota</taxon>
        <taxon>Actinomycetes</taxon>
        <taxon>Micrococcales</taxon>
        <taxon>Microbacteriaceae</taxon>
        <taxon>Rathayibacter</taxon>
    </lineage>
</organism>
<dbReference type="InterPro" id="IPR014825">
    <property type="entry name" value="DNA_alkylation"/>
</dbReference>
<keyword evidence="2" id="KW-1185">Reference proteome</keyword>
<proteinExistence type="predicted"/>
<dbReference type="Pfam" id="PF08713">
    <property type="entry name" value="DNA_alkylation"/>
    <property type="match status" value="1"/>
</dbReference>
<dbReference type="AlphaFoldDB" id="A0A160KSP9"/>
<dbReference type="Proteomes" id="UP000077071">
    <property type="component" value="Chromosome"/>
</dbReference>
<dbReference type="SUPFAM" id="SSF48371">
    <property type="entry name" value="ARM repeat"/>
    <property type="match status" value="1"/>
</dbReference>
<name>A0A160KSP9_9MICO</name>
<protein>
    <submittedName>
        <fullName evidence="1">DNA alkylation repair protein</fullName>
    </submittedName>
</protein>
<dbReference type="EMBL" id="CP015515">
    <property type="protein sequence ID" value="AND16746.1"/>
    <property type="molecule type" value="Genomic_DNA"/>
</dbReference>
<reference evidence="1 2" key="1">
    <citation type="submission" date="2016-05" db="EMBL/GenBank/DDBJ databases">
        <title>Complete genome sequence of Rathayibacter tritici NCPPB 1953.</title>
        <authorList>
            <person name="Park J."/>
            <person name="Lee H.-H."/>
            <person name="Lee S.-W."/>
            <person name="Seo Y.-S."/>
        </authorList>
    </citation>
    <scope>NUCLEOTIDE SEQUENCE [LARGE SCALE GENOMIC DNA]</scope>
    <source>
        <strain evidence="1 2">NCPPB 1953</strain>
    </source>
</reference>
<evidence type="ECO:0000313" key="1">
    <source>
        <dbReference type="EMBL" id="AND16746.1"/>
    </source>
</evidence>